<feature type="compositionally biased region" description="Basic and acidic residues" evidence="6">
    <location>
        <begin position="674"/>
        <end position="686"/>
    </location>
</feature>
<evidence type="ECO:0000256" key="5">
    <source>
        <dbReference type="ARBA" id="ARBA00023268"/>
    </source>
</evidence>
<accession>A0A9P8MZL2</accession>
<dbReference type="SUPFAM" id="SSF53098">
    <property type="entry name" value="Ribonuclease H-like"/>
    <property type="match status" value="1"/>
</dbReference>
<dbReference type="SUPFAM" id="SSF56672">
    <property type="entry name" value="DNA/RNA polymerases"/>
    <property type="match status" value="1"/>
</dbReference>
<feature type="domain" description="Integrase catalytic" evidence="7">
    <location>
        <begin position="1508"/>
        <end position="1602"/>
    </location>
</feature>
<dbReference type="PANTHER" id="PTHR37984">
    <property type="entry name" value="PROTEIN CBG26694"/>
    <property type="match status" value="1"/>
</dbReference>
<dbReference type="Gene3D" id="3.10.10.10">
    <property type="entry name" value="HIV Type 1 Reverse Transcriptase, subunit A, domain 1"/>
    <property type="match status" value="1"/>
</dbReference>
<evidence type="ECO:0000313" key="8">
    <source>
        <dbReference type="EMBL" id="KAH0965378.1"/>
    </source>
</evidence>
<feature type="region of interest" description="Disordered" evidence="6">
    <location>
        <begin position="632"/>
        <end position="686"/>
    </location>
</feature>
<dbReference type="GO" id="GO:0003723">
    <property type="term" value="F:RNA binding"/>
    <property type="evidence" value="ECO:0007669"/>
    <property type="project" value="UniProtKB-KW"/>
</dbReference>
<dbReference type="GO" id="GO:0003824">
    <property type="term" value="F:catalytic activity"/>
    <property type="evidence" value="ECO:0007669"/>
    <property type="project" value="UniProtKB-KW"/>
</dbReference>
<name>A0A9P8MZL2_9HYPO</name>
<evidence type="ECO:0000259" key="7">
    <source>
        <dbReference type="PROSITE" id="PS50994"/>
    </source>
</evidence>
<dbReference type="RefSeq" id="XP_044722891.1">
    <property type="nucleotide sequence ID" value="XM_044861865.1"/>
</dbReference>
<dbReference type="PROSITE" id="PS50994">
    <property type="entry name" value="INTEGRASE"/>
    <property type="match status" value="1"/>
</dbReference>
<dbReference type="Gene3D" id="1.10.443.20">
    <property type="entry name" value="Centromere DNA-binding protein complex CBF3 subunit, domain 2"/>
    <property type="match status" value="3"/>
</dbReference>
<feature type="region of interest" description="Disordered" evidence="6">
    <location>
        <begin position="1303"/>
        <end position="1322"/>
    </location>
</feature>
<dbReference type="InterPro" id="IPR043502">
    <property type="entry name" value="DNA/RNA_pol_sf"/>
</dbReference>
<reference evidence="8" key="1">
    <citation type="submission" date="2021-09" db="EMBL/GenBank/DDBJ databases">
        <title>A high-quality genome of the endoparasitic fungus Hirsutella rhossiliensis with a comparison of Hirsutella genomes reveals transposable elements contributing to genome size variation.</title>
        <authorList>
            <person name="Lin R."/>
            <person name="Jiao Y."/>
            <person name="Sun X."/>
            <person name="Ling J."/>
            <person name="Xie B."/>
            <person name="Cheng X."/>
        </authorList>
    </citation>
    <scope>NUCLEOTIDE SEQUENCE</scope>
    <source>
        <strain evidence="8">HR02</strain>
    </source>
</reference>
<keyword evidence="5" id="KW-0511">Multifunctional enzyme</keyword>
<comment type="subunit">
    <text evidence="2">Component of the NuA4 histone acetyltransferase complex.</text>
</comment>
<evidence type="ECO:0000256" key="1">
    <source>
        <dbReference type="ARBA" id="ARBA00004173"/>
    </source>
</evidence>
<proteinExistence type="predicted"/>
<dbReference type="Gene3D" id="3.30.420.10">
    <property type="entry name" value="Ribonuclease H-like superfamily/Ribonuclease H"/>
    <property type="match status" value="1"/>
</dbReference>
<organism evidence="8 9">
    <name type="scientific">Hirsutella rhossiliensis</name>
    <dbReference type="NCBI Taxonomy" id="111463"/>
    <lineage>
        <taxon>Eukaryota</taxon>
        <taxon>Fungi</taxon>
        <taxon>Dikarya</taxon>
        <taxon>Ascomycota</taxon>
        <taxon>Pezizomycotina</taxon>
        <taxon>Sordariomycetes</taxon>
        <taxon>Hypocreomycetidae</taxon>
        <taxon>Hypocreales</taxon>
        <taxon>Ophiocordycipitaceae</taxon>
        <taxon>Hirsutella</taxon>
    </lineage>
</organism>
<dbReference type="Pfam" id="PF17919">
    <property type="entry name" value="RT_RNaseH_2"/>
    <property type="match status" value="1"/>
</dbReference>
<feature type="compositionally biased region" description="Polar residues" evidence="6">
    <location>
        <begin position="1332"/>
        <end position="1344"/>
    </location>
</feature>
<dbReference type="Pfam" id="PF17921">
    <property type="entry name" value="Integrase_H2C2"/>
    <property type="match status" value="1"/>
</dbReference>
<keyword evidence="4" id="KW-0496">Mitochondrion</keyword>
<dbReference type="InterPro" id="IPR038279">
    <property type="entry name" value="Ndc10_dom2_sf"/>
</dbReference>
<dbReference type="Pfam" id="PF16787">
    <property type="entry name" value="NDC10_II"/>
    <property type="match status" value="1"/>
</dbReference>
<dbReference type="InterPro" id="IPR041588">
    <property type="entry name" value="Integrase_H2C2"/>
</dbReference>
<comment type="caution">
    <text evidence="8">The sequence shown here is derived from an EMBL/GenBank/DDBJ whole genome shotgun (WGS) entry which is preliminary data.</text>
</comment>
<dbReference type="Proteomes" id="UP000824596">
    <property type="component" value="Unassembled WGS sequence"/>
</dbReference>
<dbReference type="CDD" id="cd09274">
    <property type="entry name" value="RNase_HI_RT_Ty3"/>
    <property type="match status" value="1"/>
</dbReference>
<dbReference type="InterPro" id="IPR050951">
    <property type="entry name" value="Retrovirus_Pol_polyprotein"/>
</dbReference>
<feature type="region of interest" description="Disordered" evidence="6">
    <location>
        <begin position="819"/>
        <end position="852"/>
    </location>
</feature>
<keyword evidence="3" id="KW-0694">RNA-binding</keyword>
<dbReference type="CDD" id="cd01647">
    <property type="entry name" value="RT_LTR"/>
    <property type="match status" value="1"/>
</dbReference>
<evidence type="ECO:0000256" key="3">
    <source>
        <dbReference type="ARBA" id="ARBA00022884"/>
    </source>
</evidence>
<dbReference type="InterPro" id="IPR031872">
    <property type="entry name" value="NDC10_II"/>
</dbReference>
<dbReference type="InterPro" id="IPR043128">
    <property type="entry name" value="Rev_trsase/Diguanyl_cyclase"/>
</dbReference>
<dbReference type="GO" id="GO:0015074">
    <property type="term" value="P:DNA integration"/>
    <property type="evidence" value="ECO:0007669"/>
    <property type="project" value="InterPro"/>
</dbReference>
<dbReference type="InterPro" id="IPR001584">
    <property type="entry name" value="Integrase_cat-core"/>
</dbReference>
<dbReference type="GeneID" id="68352523"/>
<evidence type="ECO:0000256" key="2">
    <source>
        <dbReference type="ARBA" id="ARBA00011353"/>
    </source>
</evidence>
<dbReference type="Gene3D" id="3.30.70.270">
    <property type="match status" value="2"/>
</dbReference>
<dbReference type="PANTHER" id="PTHR37984:SF5">
    <property type="entry name" value="PROTEIN NYNRIN-LIKE"/>
    <property type="match status" value="1"/>
</dbReference>
<dbReference type="GO" id="GO:0005634">
    <property type="term" value="C:nucleus"/>
    <property type="evidence" value="ECO:0007669"/>
    <property type="project" value="UniProtKB-ARBA"/>
</dbReference>
<evidence type="ECO:0000256" key="6">
    <source>
        <dbReference type="SAM" id="MobiDB-lite"/>
    </source>
</evidence>
<dbReference type="InterPro" id="IPR000477">
    <property type="entry name" value="RT_dom"/>
</dbReference>
<feature type="region of interest" description="Disordered" evidence="6">
    <location>
        <begin position="1606"/>
        <end position="1660"/>
    </location>
</feature>
<sequence length="1786" mass="202319">MAADDSYTAADERARAARRAGIQAKKDEQPANTTRSYAAKQREWKAWCHTPRAAADGSLYSWPDGELVTPDKLAAWLKEDILLRRVVPPQKKPRAREQLEAAAMAEAESLAEALEVPLAEAAELLADDREGYVPPTGLATAAVDLTEGPRKRRDPGRLPPDEWLRIQDLLLTGAAYTPQNLRTRVDLLFGHYYLLRGENRRKMELADLSLLDYPPSEARPLWLPATRDLAYLRRRQDWYRIKVLVGRDREQELSYPTQLQETWRIFGAAGLIASKKTHLPRRVGAQDAETHGTSLAQISQAGRWNQSVLCQAYLTHLPRQFMRIVAGFSASRGLLPRACGSRTPRGRAGNAGQKAVSTTTTQPLTASLLMRRLRIVLLQDLAVLQLRYPSLPFFAYAPFGGPEWDEFAVAVRSTAVGAMEPNSQRLAIRLEARLDGIQGGLDALLQGKVPIVTTLRASVETPAQNVTSTPTTDQVILKAEITKKDEFHSFILSIKNKFDEDVRTFRTENSRMVCLYNLLEEKPAEHLKPASPLTLDPSSESAYGNPNELSEALDRLQRLQFTVNGKTDIVDFLAEFDYLTATGRVPEDQMKHTLWQHIPANLDNSLLTKTRDESVTYEVFCGFIKDAVHCQKRSMRQTQDSRSSDRSRRAPTKTAPTTAKTPNKTGSTPITSRDAGRALTDDEKRSAAQRLGAQIKELPSRIPLQDFRGKPAGYIQKQLVATFVIDGRSFANETFDIAECGHDIFIGLFWMREKRLLLDCAARQIIWPDDLPALAKFSPTIQLSRQAPLSGRIDPKIQADAERRNRLLEKEEKRYRILHKNWRRSDQAPPASVPTPLPTPSPSFQSKSPSAKKSVRFQLTTAPATDFVSVASVQASEDQALINALVCQVESHERFEQWNELEPLMPRDPVQLEPSSGLDQTVPSARTVAKVSPDQKTYQGQSIPFPQGEDPEHVACIDVIQAFHRLRMDPDSEYLTAFRTRFGTFRWKVLPFGLKVGPAWFQQFINAQLHDLLDRCASAYADDVLIYSDKEEDHWKDCQEVIWRLHQANLQGDIKKSRFNVTKVDYLGVLLEAGVGLSVDPRKVRSIQDWKLEDLRDRTAIRSFVGLCNFIRVFCYHASGVAEPLNRLLKKDVAFVMGPEQREAFDQLKRLAIEAPVLAFFRPELPTRLETDASRNATAGVLWQEQPDRTWKPVGFFSRTMTPAERAYPIQDRELLAVVQSLEHFYPELLGQKFDVITDHEALVHFSTKRLLSVRQIRWSDFLAQFDIRFLYRPGRLNVVADALSGRQPSFLPLGFATDSLDPTAAGHLPPQNFSPEPKPTRPLVLRATSALQTPEDQGIQQTPDQDRPELDPNSVPKGAELVSLIRQENLLQDLGTHGTHLIVPAQTSDKQTFLQTALIREAHEPQIFAHAGQNKVIKLLQRDFYWPRMKEDIRRYIRNCHDCRRNKTPRDKTPGLLHPLPVPTSVWEHVECDGKDMPKDRYGYDYVWTFVCKLSRIIATLPGKKNDTAEVLASRYFRYLYRFFEINRLTGTKHRHGSSLHPQTQGGVEVTNQYLDQKLRFYVTKHQDNWSSLLPALDFAHNSSWHSSIDMAPLKVALGRDIRNPLSLPPTDKTAATGPAARARELVQTAQETQEDARNAATAAQERQKEQANRKRRPTDFAIGDRVFLSRKGFATNAPTTRLDNQWSGPFVILEERGHSYVLQLPESYKMKNLFHADRLRKAADNPLPQQIQTPPPPEEINGEPEWEVDQVQQSRVTGRSRRLEYQVLWKGCDLMRPGTRLEFP</sequence>
<protein>
    <submittedName>
        <fullName evidence="8">Centromere DNA-binding protein complex CBF3 subunit</fullName>
    </submittedName>
</protein>
<feature type="region of interest" description="Disordered" evidence="6">
    <location>
        <begin position="1332"/>
        <end position="1357"/>
    </location>
</feature>
<dbReference type="Pfam" id="PF00078">
    <property type="entry name" value="RVT_1"/>
    <property type="match status" value="1"/>
</dbReference>
<keyword evidence="9" id="KW-1185">Reference proteome</keyword>
<dbReference type="InterPro" id="IPR036397">
    <property type="entry name" value="RNaseH_sf"/>
</dbReference>
<keyword evidence="8" id="KW-0238">DNA-binding</keyword>
<feature type="compositionally biased region" description="Low complexity" evidence="6">
    <location>
        <begin position="652"/>
        <end position="665"/>
    </location>
</feature>
<feature type="compositionally biased region" description="Pro residues" evidence="6">
    <location>
        <begin position="831"/>
        <end position="841"/>
    </location>
</feature>
<evidence type="ECO:0000256" key="4">
    <source>
        <dbReference type="ARBA" id="ARBA00023128"/>
    </source>
</evidence>
<dbReference type="GO" id="GO:0005739">
    <property type="term" value="C:mitochondrion"/>
    <property type="evidence" value="ECO:0007669"/>
    <property type="project" value="UniProtKB-SubCell"/>
</dbReference>
<dbReference type="InterPro" id="IPR012337">
    <property type="entry name" value="RNaseH-like_sf"/>
</dbReference>
<feature type="region of interest" description="Disordered" evidence="6">
    <location>
        <begin position="1"/>
        <end position="37"/>
    </location>
</feature>
<gene>
    <name evidence="8" type="ORF">HRG_03394</name>
</gene>
<evidence type="ECO:0000313" key="9">
    <source>
        <dbReference type="Proteomes" id="UP000824596"/>
    </source>
</evidence>
<dbReference type="InterPro" id="IPR016197">
    <property type="entry name" value="Chromo-like_dom_sf"/>
</dbReference>
<dbReference type="GO" id="GO:0003677">
    <property type="term" value="F:DNA binding"/>
    <property type="evidence" value="ECO:0007669"/>
    <property type="project" value="UniProtKB-KW"/>
</dbReference>
<comment type="subcellular location">
    <subcellularLocation>
        <location evidence="1">Mitochondrion</location>
    </subcellularLocation>
</comment>
<dbReference type="Gene3D" id="1.10.340.70">
    <property type="match status" value="1"/>
</dbReference>
<dbReference type="InterPro" id="IPR041577">
    <property type="entry name" value="RT_RNaseH_2"/>
</dbReference>
<dbReference type="EMBL" id="JAIZPD010000003">
    <property type="protein sequence ID" value="KAH0965378.1"/>
    <property type="molecule type" value="Genomic_DNA"/>
</dbReference>
<dbReference type="OrthoDB" id="202537at2759"/>
<dbReference type="SUPFAM" id="SSF54160">
    <property type="entry name" value="Chromo domain-like"/>
    <property type="match status" value="1"/>
</dbReference>